<accession>A0ABR3A9U9</accession>
<protein>
    <submittedName>
        <fullName evidence="1">Uncharacterized protein</fullName>
    </submittedName>
</protein>
<dbReference type="EMBL" id="JBBXMP010000008">
    <property type="protein sequence ID" value="KAL0070162.1"/>
    <property type="molecule type" value="Genomic_DNA"/>
</dbReference>
<reference evidence="1 2" key="1">
    <citation type="submission" date="2024-05" db="EMBL/GenBank/DDBJ databases">
        <title>A draft genome resource for the thread blight pathogen Marasmius tenuissimus strain MS-2.</title>
        <authorList>
            <person name="Yulfo-Soto G.E."/>
            <person name="Baruah I.K."/>
            <person name="Amoako-Attah I."/>
            <person name="Bukari Y."/>
            <person name="Meinhardt L.W."/>
            <person name="Bailey B.A."/>
            <person name="Cohen S.P."/>
        </authorList>
    </citation>
    <scope>NUCLEOTIDE SEQUENCE [LARGE SCALE GENOMIC DNA]</scope>
    <source>
        <strain evidence="1 2">MS-2</strain>
    </source>
</reference>
<proteinExistence type="predicted"/>
<name>A0ABR3A9U9_9AGAR</name>
<organism evidence="1 2">
    <name type="scientific">Marasmius tenuissimus</name>
    <dbReference type="NCBI Taxonomy" id="585030"/>
    <lineage>
        <taxon>Eukaryota</taxon>
        <taxon>Fungi</taxon>
        <taxon>Dikarya</taxon>
        <taxon>Basidiomycota</taxon>
        <taxon>Agaricomycotina</taxon>
        <taxon>Agaricomycetes</taxon>
        <taxon>Agaricomycetidae</taxon>
        <taxon>Agaricales</taxon>
        <taxon>Marasmiineae</taxon>
        <taxon>Marasmiaceae</taxon>
        <taxon>Marasmius</taxon>
    </lineage>
</organism>
<evidence type="ECO:0000313" key="2">
    <source>
        <dbReference type="Proteomes" id="UP001437256"/>
    </source>
</evidence>
<dbReference type="Proteomes" id="UP001437256">
    <property type="component" value="Unassembled WGS sequence"/>
</dbReference>
<evidence type="ECO:0000313" key="1">
    <source>
        <dbReference type="EMBL" id="KAL0070162.1"/>
    </source>
</evidence>
<comment type="caution">
    <text evidence="1">The sequence shown here is derived from an EMBL/GenBank/DDBJ whole genome shotgun (WGS) entry which is preliminary data.</text>
</comment>
<gene>
    <name evidence="1" type="ORF">AAF712_002652</name>
</gene>
<sequence length="56" mass="6280">MAPSGVNITFKELVDALTYKTKAQKDSFLNFSIAEVWIRASIQHVTDNLHTAWKGS</sequence>
<keyword evidence="2" id="KW-1185">Reference proteome</keyword>